<dbReference type="EMBL" id="BGPR01019800">
    <property type="protein sequence ID" value="GBN82964.1"/>
    <property type="molecule type" value="Genomic_DNA"/>
</dbReference>
<organism evidence="1 2">
    <name type="scientific">Araneus ventricosus</name>
    <name type="common">Orbweaver spider</name>
    <name type="synonym">Epeira ventricosa</name>
    <dbReference type="NCBI Taxonomy" id="182803"/>
    <lineage>
        <taxon>Eukaryota</taxon>
        <taxon>Metazoa</taxon>
        <taxon>Ecdysozoa</taxon>
        <taxon>Arthropoda</taxon>
        <taxon>Chelicerata</taxon>
        <taxon>Arachnida</taxon>
        <taxon>Araneae</taxon>
        <taxon>Araneomorphae</taxon>
        <taxon>Entelegynae</taxon>
        <taxon>Araneoidea</taxon>
        <taxon>Araneidae</taxon>
        <taxon>Araneus</taxon>
    </lineage>
</organism>
<reference evidence="1 2" key="1">
    <citation type="journal article" date="2019" name="Sci. Rep.">
        <title>Orb-weaving spider Araneus ventricosus genome elucidates the spidroin gene catalogue.</title>
        <authorList>
            <person name="Kono N."/>
            <person name="Nakamura H."/>
            <person name="Ohtoshi R."/>
            <person name="Moran D.A.P."/>
            <person name="Shinohara A."/>
            <person name="Yoshida Y."/>
            <person name="Fujiwara M."/>
            <person name="Mori M."/>
            <person name="Tomita M."/>
            <person name="Arakawa K."/>
        </authorList>
    </citation>
    <scope>NUCLEOTIDE SEQUENCE [LARGE SCALE GENOMIC DNA]</scope>
</reference>
<protein>
    <submittedName>
        <fullName evidence="1">Uncharacterized protein</fullName>
    </submittedName>
</protein>
<dbReference type="Proteomes" id="UP000499080">
    <property type="component" value="Unassembled WGS sequence"/>
</dbReference>
<keyword evidence="2" id="KW-1185">Reference proteome</keyword>
<evidence type="ECO:0000313" key="1">
    <source>
        <dbReference type="EMBL" id="GBN82964.1"/>
    </source>
</evidence>
<accession>A0A4Y2S449</accession>
<proteinExistence type="predicted"/>
<comment type="caution">
    <text evidence="1">The sequence shown here is derived from an EMBL/GenBank/DDBJ whole genome shotgun (WGS) entry which is preliminary data.</text>
</comment>
<evidence type="ECO:0000313" key="2">
    <source>
        <dbReference type="Proteomes" id="UP000499080"/>
    </source>
</evidence>
<sequence length="166" mass="18308">MTPGLHNPERVARTVRVTVEKPPRSTVKGTHCIAAFANDEAGRGAHVCGWRNWTPQTIWSLDTTDDKRRSVKINQSVGARRGRRADLLALGNGRARVLPRSLGALQRSYQANGIKSTGSKNPVQVQNLAPRSDFSIFSDLENRVSNLESISKSIQTINSFVQPYEA</sequence>
<dbReference type="AlphaFoldDB" id="A0A4Y2S449"/>
<gene>
    <name evidence="1" type="ORF">AVEN_174356_1</name>
</gene>
<name>A0A4Y2S449_ARAVE</name>